<evidence type="ECO:0000313" key="1">
    <source>
        <dbReference type="EMBL" id="AES97081.1"/>
    </source>
</evidence>
<accession>G7JY27</accession>
<name>G7JY27_MEDTR</name>
<dbReference type="PaxDb" id="3880-AES97081"/>
<protein>
    <submittedName>
        <fullName evidence="1 2">Uncharacterized protein</fullName>
    </submittedName>
</protein>
<evidence type="ECO:0000313" key="2">
    <source>
        <dbReference type="EnsemblPlants" id="AES97081"/>
    </source>
</evidence>
<dbReference type="Proteomes" id="UP000002051">
    <property type="component" value="Chromosome 5"/>
</dbReference>
<dbReference type="AlphaFoldDB" id="G7JY27"/>
<reference evidence="2" key="3">
    <citation type="submission" date="2015-04" db="UniProtKB">
        <authorList>
            <consortium name="EnsemblPlants"/>
        </authorList>
    </citation>
    <scope>IDENTIFICATION</scope>
    <source>
        <strain evidence="2">cv. Jemalong A17</strain>
    </source>
</reference>
<reference evidence="1 3" key="2">
    <citation type="journal article" date="2014" name="BMC Genomics">
        <title>An improved genome release (version Mt4.0) for the model legume Medicago truncatula.</title>
        <authorList>
            <person name="Tang H."/>
            <person name="Krishnakumar V."/>
            <person name="Bidwell S."/>
            <person name="Rosen B."/>
            <person name="Chan A."/>
            <person name="Zhou S."/>
            <person name="Gentzbittel L."/>
            <person name="Childs K.L."/>
            <person name="Yandell M."/>
            <person name="Gundlach H."/>
            <person name="Mayer K.F."/>
            <person name="Schwartz D.C."/>
            <person name="Town C.D."/>
        </authorList>
    </citation>
    <scope>GENOME REANNOTATION</scope>
    <source>
        <strain evidence="2 3">cv. Jemalong A17</strain>
    </source>
</reference>
<organism evidence="1 3">
    <name type="scientific">Medicago truncatula</name>
    <name type="common">Barrel medic</name>
    <name type="synonym">Medicago tribuloides</name>
    <dbReference type="NCBI Taxonomy" id="3880"/>
    <lineage>
        <taxon>Eukaryota</taxon>
        <taxon>Viridiplantae</taxon>
        <taxon>Streptophyta</taxon>
        <taxon>Embryophyta</taxon>
        <taxon>Tracheophyta</taxon>
        <taxon>Spermatophyta</taxon>
        <taxon>Magnoliopsida</taxon>
        <taxon>eudicotyledons</taxon>
        <taxon>Gunneridae</taxon>
        <taxon>Pentapetalae</taxon>
        <taxon>rosids</taxon>
        <taxon>fabids</taxon>
        <taxon>Fabales</taxon>
        <taxon>Fabaceae</taxon>
        <taxon>Papilionoideae</taxon>
        <taxon>50 kb inversion clade</taxon>
        <taxon>NPAAA clade</taxon>
        <taxon>Hologalegina</taxon>
        <taxon>IRL clade</taxon>
        <taxon>Trifolieae</taxon>
        <taxon>Medicago</taxon>
    </lineage>
</organism>
<keyword evidence="3" id="KW-1185">Reference proteome</keyword>
<reference evidence="1 3" key="1">
    <citation type="journal article" date="2011" name="Nature">
        <title>The Medicago genome provides insight into the evolution of rhizobial symbioses.</title>
        <authorList>
            <person name="Young N.D."/>
            <person name="Debelle F."/>
            <person name="Oldroyd G.E."/>
            <person name="Geurts R."/>
            <person name="Cannon S.B."/>
            <person name="Udvardi M.K."/>
            <person name="Benedito V.A."/>
            <person name="Mayer K.F."/>
            <person name="Gouzy J."/>
            <person name="Schoof H."/>
            <person name="Van de Peer Y."/>
            <person name="Proost S."/>
            <person name="Cook D.R."/>
            <person name="Meyers B.C."/>
            <person name="Spannagl M."/>
            <person name="Cheung F."/>
            <person name="De Mita S."/>
            <person name="Krishnakumar V."/>
            <person name="Gundlach H."/>
            <person name="Zhou S."/>
            <person name="Mudge J."/>
            <person name="Bharti A.K."/>
            <person name="Murray J.D."/>
            <person name="Naoumkina M.A."/>
            <person name="Rosen B."/>
            <person name="Silverstein K.A."/>
            <person name="Tang H."/>
            <person name="Rombauts S."/>
            <person name="Zhao P.X."/>
            <person name="Zhou P."/>
            <person name="Barbe V."/>
            <person name="Bardou P."/>
            <person name="Bechner M."/>
            <person name="Bellec A."/>
            <person name="Berger A."/>
            <person name="Berges H."/>
            <person name="Bidwell S."/>
            <person name="Bisseling T."/>
            <person name="Choisne N."/>
            <person name="Couloux A."/>
            <person name="Denny R."/>
            <person name="Deshpande S."/>
            <person name="Dai X."/>
            <person name="Doyle J.J."/>
            <person name="Dudez A.M."/>
            <person name="Farmer A.D."/>
            <person name="Fouteau S."/>
            <person name="Franken C."/>
            <person name="Gibelin C."/>
            <person name="Gish J."/>
            <person name="Goldstein S."/>
            <person name="Gonzalez A.J."/>
            <person name="Green P.J."/>
            <person name="Hallab A."/>
            <person name="Hartog M."/>
            <person name="Hua A."/>
            <person name="Humphray S.J."/>
            <person name="Jeong D.H."/>
            <person name="Jing Y."/>
            <person name="Jocker A."/>
            <person name="Kenton S.M."/>
            <person name="Kim D.J."/>
            <person name="Klee K."/>
            <person name="Lai H."/>
            <person name="Lang C."/>
            <person name="Lin S."/>
            <person name="Macmil S.L."/>
            <person name="Magdelenat G."/>
            <person name="Matthews L."/>
            <person name="McCorrison J."/>
            <person name="Monaghan E.L."/>
            <person name="Mun J.H."/>
            <person name="Najar F.Z."/>
            <person name="Nicholson C."/>
            <person name="Noirot C."/>
            <person name="O'Bleness M."/>
            <person name="Paule C.R."/>
            <person name="Poulain J."/>
            <person name="Prion F."/>
            <person name="Qin B."/>
            <person name="Qu C."/>
            <person name="Retzel E.F."/>
            <person name="Riddle C."/>
            <person name="Sallet E."/>
            <person name="Samain S."/>
            <person name="Samson N."/>
            <person name="Sanders I."/>
            <person name="Saurat O."/>
            <person name="Scarpelli C."/>
            <person name="Schiex T."/>
            <person name="Segurens B."/>
            <person name="Severin A.J."/>
            <person name="Sherrier D.J."/>
            <person name="Shi R."/>
            <person name="Sims S."/>
            <person name="Singer S.R."/>
            <person name="Sinharoy S."/>
            <person name="Sterck L."/>
            <person name="Viollet A."/>
            <person name="Wang B.B."/>
            <person name="Wang K."/>
            <person name="Wang M."/>
            <person name="Wang X."/>
            <person name="Warfsmann J."/>
            <person name="Weissenbach J."/>
            <person name="White D.D."/>
            <person name="White J.D."/>
            <person name="Wiley G.B."/>
            <person name="Wincker P."/>
            <person name="Xing Y."/>
            <person name="Yang L."/>
            <person name="Yao Z."/>
            <person name="Ying F."/>
            <person name="Zhai J."/>
            <person name="Zhou L."/>
            <person name="Zuber A."/>
            <person name="Denarie J."/>
            <person name="Dixon R.A."/>
            <person name="May G.D."/>
            <person name="Schwartz D.C."/>
            <person name="Rogers J."/>
            <person name="Quetier F."/>
            <person name="Town C.D."/>
            <person name="Roe B.A."/>
        </authorList>
    </citation>
    <scope>NUCLEOTIDE SEQUENCE [LARGE SCALE GENOMIC DNA]</scope>
    <source>
        <strain evidence="1">A17</strain>
        <strain evidence="2 3">cv. Jemalong A17</strain>
    </source>
</reference>
<dbReference type="EMBL" id="CM001221">
    <property type="protein sequence ID" value="AES97081.1"/>
    <property type="molecule type" value="Genomic_DNA"/>
</dbReference>
<sequence>MSKVKYIAEGGSSNKPPLFDGSNYYFWKVITDGDFVPTTKEGVVKENSAWSTDDQKGTIFQIFINNDQENSLFERSFRDP</sequence>
<gene>
    <name evidence="1" type="ordered locus">MTR_5g045120</name>
</gene>
<evidence type="ECO:0000313" key="3">
    <source>
        <dbReference type="Proteomes" id="UP000002051"/>
    </source>
</evidence>
<proteinExistence type="predicted"/>
<dbReference type="EnsemblPlants" id="AES97081">
    <property type="protein sequence ID" value="AES97081"/>
    <property type="gene ID" value="MTR_5g045120"/>
</dbReference>
<dbReference type="HOGENOM" id="CLU_2593417_0_0_1"/>